<dbReference type="SUPFAM" id="SSF50965">
    <property type="entry name" value="Galactose oxidase, central domain"/>
    <property type="match status" value="1"/>
</dbReference>
<gene>
    <name evidence="3" type="ORF">DOTSEDRAFT_134830</name>
</gene>
<dbReference type="Pfam" id="PF01344">
    <property type="entry name" value="Kelch_1"/>
    <property type="match status" value="1"/>
</dbReference>
<keyword evidence="4" id="KW-1185">Reference proteome</keyword>
<evidence type="ECO:0000313" key="3">
    <source>
        <dbReference type="EMBL" id="EME41252.1"/>
    </source>
</evidence>
<dbReference type="OrthoDB" id="2019572at2759"/>
<dbReference type="OMA" id="HDMFCPA"/>
<protein>
    <recommendedName>
        <fullName evidence="5">Galactose oxidase-like Early set domain-containing protein</fullName>
    </recommendedName>
</protein>
<dbReference type="SUPFAM" id="SSF81296">
    <property type="entry name" value="E set domains"/>
    <property type="match status" value="1"/>
</dbReference>
<dbReference type="InterPro" id="IPR003609">
    <property type="entry name" value="Pan_app"/>
</dbReference>
<dbReference type="EMBL" id="KB446542">
    <property type="protein sequence ID" value="EME41252.1"/>
    <property type="molecule type" value="Genomic_DNA"/>
</dbReference>
<dbReference type="PANTHER" id="PTHR32208:SF56">
    <property type="entry name" value="GALACTOSE OXIDASE-RELATED"/>
    <property type="match status" value="1"/>
</dbReference>
<dbReference type="HOGENOM" id="CLU_013444_1_0_1"/>
<dbReference type="InterPro" id="IPR037293">
    <property type="entry name" value="Gal_Oxidase_central_sf"/>
</dbReference>
<dbReference type="InterPro" id="IPR006652">
    <property type="entry name" value="Kelch_1"/>
</dbReference>
<evidence type="ECO:0000313" key="4">
    <source>
        <dbReference type="Proteomes" id="UP000016933"/>
    </source>
</evidence>
<reference evidence="3 4" key="2">
    <citation type="journal article" date="2012" name="PLoS Pathog.">
        <title>Diverse lifestyles and strategies of plant pathogenesis encoded in the genomes of eighteen Dothideomycetes fungi.</title>
        <authorList>
            <person name="Ohm R.A."/>
            <person name="Feau N."/>
            <person name="Henrissat B."/>
            <person name="Schoch C.L."/>
            <person name="Horwitz B.A."/>
            <person name="Barry K.W."/>
            <person name="Condon B.J."/>
            <person name="Copeland A.C."/>
            <person name="Dhillon B."/>
            <person name="Glaser F."/>
            <person name="Hesse C.N."/>
            <person name="Kosti I."/>
            <person name="LaButti K."/>
            <person name="Lindquist E.A."/>
            <person name="Lucas S."/>
            <person name="Salamov A.A."/>
            <person name="Bradshaw R.E."/>
            <person name="Ciuffetti L."/>
            <person name="Hamelin R.C."/>
            <person name="Kema G.H.J."/>
            <person name="Lawrence C."/>
            <person name="Scott J.A."/>
            <person name="Spatafora J.W."/>
            <person name="Turgeon B.G."/>
            <person name="de Wit P.J.G.M."/>
            <person name="Zhong S."/>
            <person name="Goodwin S.B."/>
            <person name="Grigoriev I.V."/>
        </authorList>
    </citation>
    <scope>NUCLEOTIDE SEQUENCE [LARGE SCALE GENOMIC DNA]</scope>
    <source>
        <strain evidence="4">NZE10 / CBS 128990</strain>
    </source>
</reference>
<dbReference type="Pfam" id="PF09118">
    <property type="entry name" value="GO-like_E_set"/>
    <property type="match status" value="1"/>
</dbReference>
<evidence type="ECO:0000259" key="1">
    <source>
        <dbReference type="Pfam" id="PF00024"/>
    </source>
</evidence>
<dbReference type="InterPro" id="IPR011043">
    <property type="entry name" value="Gal_Oxase/kelch_b-propeller"/>
</dbReference>
<sequence length="601" mass="63813">MSWPDSTIIATCPGGATNYTSPAGKVYELCPNTEFSGVNAQTIQNVTSLRACAVRCGAINGCAKALYDRNNQICMIKPSDTDVNQPWVANTQYDSVRAFPTYNPAVQGQWSDFIRLPVVPVAAYVVPAFPTPARLLFFAAWSPDTFDEGPEGYTQFADYNFDTGAVSERNVTKTDHDMFCPGISTLGGGRIIITGGANAAKTSIYDPASNSFIAGPPMNKARGYQASAAMSDGRVFTVGGSWSGGVGNKTGEVFDPKANTWTLVPGADPAPLLTQDNEDADIPSVSKRDDHAWLFGWKQGSIFQAGPSRRQNWYMTSDGGSVGQAGTRSGNDSMCAAFAMYDVGKILSAGGARDYSGDLATASGHITTINEPGQPSVIESVPDMSRPRAFPNAVVLPDGQVLVTGGQKTGLPFTDTDGVWEAELFNPGTRTWTRMAPESVTRAYHAASILLPDARVWSGGGGLCFASPGQSTESTAGCDKTINHPNGQIFSPPYLFTRNGVLATRPVISSISNNQPRIGSTITVTMGSSDAMTFAFLRMGSATHSVNTDQRRIPVQATQSGSTYTIVLPSDSGIMLPGNWYLFAVNQDGVPSVARTVQVKL</sequence>
<dbReference type="CDD" id="cd02851">
    <property type="entry name" value="E_set_GO_C"/>
    <property type="match status" value="1"/>
</dbReference>
<dbReference type="PANTHER" id="PTHR32208">
    <property type="entry name" value="SECRETED PROTEIN-RELATED"/>
    <property type="match status" value="1"/>
</dbReference>
<dbReference type="STRING" id="675120.N1PFX2"/>
<dbReference type="Gene3D" id="2.130.10.80">
    <property type="entry name" value="Galactose oxidase/kelch, beta-propeller"/>
    <property type="match status" value="1"/>
</dbReference>
<feature type="domain" description="Apple" evidence="1">
    <location>
        <begin position="27"/>
        <end position="84"/>
    </location>
</feature>
<evidence type="ECO:0000259" key="2">
    <source>
        <dbReference type="Pfam" id="PF09118"/>
    </source>
</evidence>
<feature type="domain" description="Galactose oxidase-like Early set" evidence="2">
    <location>
        <begin position="505"/>
        <end position="599"/>
    </location>
</feature>
<dbReference type="InterPro" id="IPR015202">
    <property type="entry name" value="GO-like_E_set"/>
</dbReference>
<dbReference type="SMART" id="SM00612">
    <property type="entry name" value="Kelch"/>
    <property type="match status" value="3"/>
</dbReference>
<organism evidence="3 4">
    <name type="scientific">Dothistroma septosporum (strain NZE10 / CBS 128990)</name>
    <name type="common">Red band needle blight fungus</name>
    <name type="synonym">Mycosphaerella pini</name>
    <dbReference type="NCBI Taxonomy" id="675120"/>
    <lineage>
        <taxon>Eukaryota</taxon>
        <taxon>Fungi</taxon>
        <taxon>Dikarya</taxon>
        <taxon>Ascomycota</taxon>
        <taxon>Pezizomycotina</taxon>
        <taxon>Dothideomycetes</taxon>
        <taxon>Dothideomycetidae</taxon>
        <taxon>Mycosphaerellales</taxon>
        <taxon>Mycosphaerellaceae</taxon>
        <taxon>Dothistroma</taxon>
    </lineage>
</organism>
<evidence type="ECO:0008006" key="5">
    <source>
        <dbReference type="Google" id="ProtNLM"/>
    </source>
</evidence>
<dbReference type="Pfam" id="PF00024">
    <property type="entry name" value="PAN_1"/>
    <property type="match status" value="1"/>
</dbReference>
<dbReference type="Proteomes" id="UP000016933">
    <property type="component" value="Unassembled WGS sequence"/>
</dbReference>
<proteinExistence type="predicted"/>
<dbReference type="InterPro" id="IPR013783">
    <property type="entry name" value="Ig-like_fold"/>
</dbReference>
<dbReference type="Gene3D" id="2.60.40.10">
    <property type="entry name" value="Immunoglobulins"/>
    <property type="match status" value="1"/>
</dbReference>
<reference evidence="4" key="1">
    <citation type="journal article" date="2012" name="PLoS Genet.">
        <title>The genomes of the fungal plant pathogens Cladosporium fulvum and Dothistroma septosporum reveal adaptation to different hosts and lifestyles but also signatures of common ancestry.</title>
        <authorList>
            <person name="de Wit P.J.G.M."/>
            <person name="van der Burgt A."/>
            <person name="Oekmen B."/>
            <person name="Stergiopoulos I."/>
            <person name="Abd-Elsalam K.A."/>
            <person name="Aerts A.L."/>
            <person name="Bahkali A.H."/>
            <person name="Beenen H.G."/>
            <person name="Chettri P."/>
            <person name="Cox M.P."/>
            <person name="Datema E."/>
            <person name="de Vries R.P."/>
            <person name="Dhillon B."/>
            <person name="Ganley A.R."/>
            <person name="Griffiths S.A."/>
            <person name="Guo Y."/>
            <person name="Hamelin R.C."/>
            <person name="Henrissat B."/>
            <person name="Kabir M.S."/>
            <person name="Jashni M.K."/>
            <person name="Kema G."/>
            <person name="Klaubauf S."/>
            <person name="Lapidus A."/>
            <person name="Levasseur A."/>
            <person name="Lindquist E."/>
            <person name="Mehrabi R."/>
            <person name="Ohm R.A."/>
            <person name="Owen T.J."/>
            <person name="Salamov A."/>
            <person name="Schwelm A."/>
            <person name="Schijlen E."/>
            <person name="Sun H."/>
            <person name="van den Burg H.A."/>
            <person name="van Ham R.C.H.J."/>
            <person name="Zhang S."/>
            <person name="Goodwin S.B."/>
            <person name="Grigoriev I.V."/>
            <person name="Collemare J."/>
            <person name="Bradshaw R.E."/>
        </authorList>
    </citation>
    <scope>NUCLEOTIDE SEQUENCE [LARGE SCALE GENOMIC DNA]</scope>
    <source>
        <strain evidence="4">NZE10 / CBS 128990</strain>
    </source>
</reference>
<dbReference type="AlphaFoldDB" id="N1PFX2"/>
<dbReference type="eggNOG" id="ENOG502SCD5">
    <property type="taxonomic scope" value="Eukaryota"/>
</dbReference>
<dbReference type="InterPro" id="IPR014756">
    <property type="entry name" value="Ig_E-set"/>
</dbReference>
<accession>N1PFX2</accession>
<name>N1PFX2_DOTSN</name>